<proteinExistence type="inferred from homology"/>
<dbReference type="EMBL" id="FOSQ01000009">
    <property type="protein sequence ID" value="SFK88605.1"/>
    <property type="molecule type" value="Genomic_DNA"/>
</dbReference>
<dbReference type="Proteomes" id="UP000199473">
    <property type="component" value="Unassembled WGS sequence"/>
</dbReference>
<dbReference type="PANTHER" id="PTHR28047">
    <property type="entry name" value="PROTEIN DCG1"/>
    <property type="match status" value="1"/>
</dbReference>
<dbReference type="InterPro" id="IPR052186">
    <property type="entry name" value="Hydantoin_racemase-like"/>
</dbReference>
<dbReference type="GO" id="GO:0047661">
    <property type="term" value="F:amino-acid racemase activity"/>
    <property type="evidence" value="ECO:0007669"/>
    <property type="project" value="InterPro"/>
</dbReference>
<name>A0A1I4D651_9PROT</name>
<dbReference type="InterPro" id="IPR015942">
    <property type="entry name" value="Asp/Glu/hydantoin_racemase"/>
</dbReference>
<dbReference type="RefSeq" id="WP_092961872.1">
    <property type="nucleotide sequence ID" value="NZ_FOSQ01000009.1"/>
</dbReference>
<sequence length="262" mass="28495">MKIWYQLISSETAMSNFLSTTKTLCDAVAAPGTTVEVHGTPHGALGDQYRSIWHYDVREFVETALKLRREGGYDAFVIANSLDTGLVELRELLDIPVISFMEVLCFTACTMGERFGMLVQHPKMVSRYREIVTGYGLASRLASIENTGHSPGNNAMFTKEDEALAYVAAVEAAGERAVEAGAEVLFLTGSTAALLAARGVYTIAGVPLLHSYGLLVKAAESAIAMHRITGHAVSRRNYYQGPPTAMMNRVADVRGLPMFRTP</sequence>
<gene>
    <name evidence="2" type="ORF">SAMN02745775_109195</name>
</gene>
<organism evidence="2 3">
    <name type="scientific">Falsiroseomonas stagni DSM 19981</name>
    <dbReference type="NCBI Taxonomy" id="1123062"/>
    <lineage>
        <taxon>Bacteria</taxon>
        <taxon>Pseudomonadati</taxon>
        <taxon>Pseudomonadota</taxon>
        <taxon>Alphaproteobacteria</taxon>
        <taxon>Acetobacterales</taxon>
        <taxon>Roseomonadaceae</taxon>
        <taxon>Falsiroseomonas</taxon>
    </lineage>
</organism>
<evidence type="ECO:0000313" key="3">
    <source>
        <dbReference type="Proteomes" id="UP000199473"/>
    </source>
</evidence>
<dbReference type="InterPro" id="IPR053714">
    <property type="entry name" value="Iso_Racemase_Enz_sf"/>
</dbReference>
<dbReference type="AlphaFoldDB" id="A0A1I4D651"/>
<comment type="similarity">
    <text evidence="1">Belongs to the HyuE racemase family.</text>
</comment>
<dbReference type="PANTHER" id="PTHR28047:SF5">
    <property type="entry name" value="PROTEIN DCG1"/>
    <property type="match status" value="1"/>
</dbReference>
<evidence type="ECO:0000313" key="2">
    <source>
        <dbReference type="EMBL" id="SFK88605.1"/>
    </source>
</evidence>
<dbReference type="Gene3D" id="3.40.50.12500">
    <property type="match status" value="1"/>
</dbReference>
<dbReference type="Pfam" id="PF01177">
    <property type="entry name" value="Asp_Glu_race"/>
    <property type="match status" value="1"/>
</dbReference>
<keyword evidence="3" id="KW-1185">Reference proteome</keyword>
<protein>
    <submittedName>
        <fullName evidence="2">Asp/Glu/hydantoin racemase</fullName>
    </submittedName>
</protein>
<dbReference type="OrthoDB" id="9791723at2"/>
<dbReference type="STRING" id="1123062.SAMN02745775_109195"/>
<evidence type="ECO:0000256" key="1">
    <source>
        <dbReference type="ARBA" id="ARBA00038414"/>
    </source>
</evidence>
<accession>A0A1I4D651</accession>
<reference evidence="2 3" key="1">
    <citation type="submission" date="2016-10" db="EMBL/GenBank/DDBJ databases">
        <authorList>
            <person name="de Groot N.N."/>
        </authorList>
    </citation>
    <scope>NUCLEOTIDE SEQUENCE [LARGE SCALE GENOMIC DNA]</scope>
    <source>
        <strain evidence="2 3">DSM 19981</strain>
    </source>
</reference>